<dbReference type="InterPro" id="IPR030388">
    <property type="entry name" value="G_ERA_dom"/>
</dbReference>
<dbReference type="InterPro" id="IPR027417">
    <property type="entry name" value="P-loop_NTPase"/>
</dbReference>
<dbReference type="FunFam" id="3.40.50.300:FF:002220">
    <property type="entry name" value="GTPase Era, mitochondrial"/>
    <property type="match status" value="1"/>
</dbReference>
<keyword evidence="8" id="KW-1185">Reference proteome</keyword>
<evidence type="ECO:0000256" key="3">
    <source>
        <dbReference type="ARBA" id="ARBA00022741"/>
    </source>
</evidence>
<dbReference type="InterPro" id="IPR005662">
    <property type="entry name" value="GTPase_Era-like"/>
</dbReference>
<keyword evidence="4" id="KW-0342">GTP-binding</keyword>
<dbReference type="GO" id="GO:0043024">
    <property type="term" value="F:ribosomal small subunit binding"/>
    <property type="evidence" value="ECO:0007669"/>
    <property type="project" value="TreeGrafter"/>
</dbReference>
<protein>
    <recommendedName>
        <fullName evidence="2">GTPase Era, mitochondrial</fullName>
    </recommendedName>
    <alternativeName>
        <fullName evidence="5">ERA-like protein 1</fullName>
    </alternativeName>
</protein>
<dbReference type="InterPro" id="IPR009019">
    <property type="entry name" value="KH_sf_prok-type"/>
</dbReference>
<dbReference type="PANTHER" id="PTHR42698:SF1">
    <property type="entry name" value="GTPASE ERA, MITOCHONDRIAL"/>
    <property type="match status" value="1"/>
</dbReference>
<dbReference type="InterPro" id="IPR015946">
    <property type="entry name" value="KH_dom-like_a/b"/>
</dbReference>
<dbReference type="AlphaFoldDB" id="A0AAE1HDV5"/>
<evidence type="ECO:0000256" key="2">
    <source>
        <dbReference type="ARBA" id="ARBA00019149"/>
    </source>
</evidence>
<evidence type="ECO:0000256" key="5">
    <source>
        <dbReference type="ARBA" id="ARBA00030975"/>
    </source>
</evidence>
<organism evidence="7 8">
    <name type="scientific">Frankliniella fusca</name>
    <dbReference type="NCBI Taxonomy" id="407009"/>
    <lineage>
        <taxon>Eukaryota</taxon>
        <taxon>Metazoa</taxon>
        <taxon>Ecdysozoa</taxon>
        <taxon>Arthropoda</taxon>
        <taxon>Hexapoda</taxon>
        <taxon>Insecta</taxon>
        <taxon>Pterygota</taxon>
        <taxon>Neoptera</taxon>
        <taxon>Paraneoptera</taxon>
        <taxon>Thysanoptera</taxon>
        <taxon>Terebrantia</taxon>
        <taxon>Thripoidea</taxon>
        <taxon>Thripidae</taxon>
        <taxon>Frankliniella</taxon>
    </lineage>
</organism>
<dbReference type="Gene3D" id="3.30.300.20">
    <property type="match status" value="1"/>
</dbReference>
<reference evidence="7" key="2">
    <citation type="journal article" date="2023" name="BMC Genomics">
        <title>Pest status, molecular evolution, and epigenetic factors derived from the genome assembly of Frankliniella fusca, a thysanopteran phytovirus vector.</title>
        <authorList>
            <person name="Catto M.A."/>
            <person name="Labadie P.E."/>
            <person name="Jacobson A.L."/>
            <person name="Kennedy G.G."/>
            <person name="Srinivasan R."/>
            <person name="Hunt B.G."/>
        </authorList>
    </citation>
    <scope>NUCLEOTIDE SEQUENCE</scope>
    <source>
        <strain evidence="7">PL_HMW_Pooled</strain>
    </source>
</reference>
<keyword evidence="3" id="KW-0547">Nucleotide-binding</keyword>
<proteinExistence type="inferred from homology"/>
<reference evidence="7" key="1">
    <citation type="submission" date="2021-07" db="EMBL/GenBank/DDBJ databases">
        <authorList>
            <person name="Catto M.A."/>
            <person name="Jacobson A."/>
            <person name="Kennedy G."/>
            <person name="Labadie P."/>
            <person name="Hunt B.G."/>
            <person name="Srinivasan R."/>
        </authorList>
    </citation>
    <scope>NUCLEOTIDE SEQUENCE</scope>
    <source>
        <strain evidence="7">PL_HMW_Pooled</strain>
        <tissue evidence="7">Head</tissue>
    </source>
</reference>
<dbReference type="Pfam" id="PF01926">
    <property type="entry name" value="MMR_HSR1"/>
    <property type="match status" value="1"/>
</dbReference>
<evidence type="ECO:0000256" key="4">
    <source>
        <dbReference type="ARBA" id="ARBA00023134"/>
    </source>
</evidence>
<evidence type="ECO:0000259" key="6">
    <source>
        <dbReference type="Pfam" id="PF01926"/>
    </source>
</evidence>
<dbReference type="GO" id="GO:0005525">
    <property type="term" value="F:GTP binding"/>
    <property type="evidence" value="ECO:0007669"/>
    <property type="project" value="UniProtKB-KW"/>
</dbReference>
<dbReference type="GO" id="GO:0019843">
    <property type="term" value="F:rRNA binding"/>
    <property type="evidence" value="ECO:0007669"/>
    <property type="project" value="TreeGrafter"/>
</dbReference>
<accession>A0AAE1HDV5</accession>
<comment type="caution">
    <text evidence="7">The sequence shown here is derived from an EMBL/GenBank/DDBJ whole genome shotgun (WGS) entry which is preliminary data.</text>
</comment>
<name>A0AAE1HDV5_9NEOP</name>
<dbReference type="NCBIfam" id="TIGR00231">
    <property type="entry name" value="small_GTP"/>
    <property type="match status" value="1"/>
</dbReference>
<feature type="domain" description="G" evidence="6">
    <location>
        <begin position="64"/>
        <end position="185"/>
    </location>
</feature>
<dbReference type="Proteomes" id="UP001219518">
    <property type="component" value="Unassembled WGS sequence"/>
</dbReference>
<dbReference type="PRINTS" id="PR00326">
    <property type="entry name" value="GTP1OBG"/>
</dbReference>
<dbReference type="InterPro" id="IPR005225">
    <property type="entry name" value="Small_GTP-bd"/>
</dbReference>
<dbReference type="SUPFAM" id="SSF52540">
    <property type="entry name" value="P-loop containing nucleoside triphosphate hydrolases"/>
    <property type="match status" value="1"/>
</dbReference>
<dbReference type="Gene3D" id="3.40.50.300">
    <property type="entry name" value="P-loop containing nucleotide triphosphate hydrolases"/>
    <property type="match status" value="1"/>
</dbReference>
<dbReference type="PANTHER" id="PTHR42698">
    <property type="entry name" value="GTPASE ERA"/>
    <property type="match status" value="1"/>
</dbReference>
<evidence type="ECO:0000256" key="1">
    <source>
        <dbReference type="ARBA" id="ARBA00007921"/>
    </source>
</evidence>
<evidence type="ECO:0000313" key="7">
    <source>
        <dbReference type="EMBL" id="KAK3919479.1"/>
    </source>
</evidence>
<dbReference type="GO" id="GO:0005759">
    <property type="term" value="C:mitochondrial matrix"/>
    <property type="evidence" value="ECO:0007669"/>
    <property type="project" value="TreeGrafter"/>
</dbReference>
<dbReference type="GO" id="GO:0000028">
    <property type="term" value="P:ribosomal small subunit assembly"/>
    <property type="evidence" value="ECO:0007669"/>
    <property type="project" value="TreeGrafter"/>
</dbReference>
<evidence type="ECO:0000313" key="8">
    <source>
        <dbReference type="Proteomes" id="UP001219518"/>
    </source>
</evidence>
<dbReference type="CDD" id="cd04163">
    <property type="entry name" value="Era"/>
    <property type="match status" value="1"/>
</dbReference>
<gene>
    <name evidence="7" type="ORF">KUF71_008606</name>
</gene>
<dbReference type="EMBL" id="JAHWGI010000979">
    <property type="protein sequence ID" value="KAK3919479.1"/>
    <property type="molecule type" value="Genomic_DNA"/>
</dbReference>
<sequence>MWWYRGKLLLSVRTGTFMNLKTVEVCKAVVLENIKPRQWCRSITSEASSVQVSPTAELDQKIVKVAFIGRPNVGKSTLINQVVGRTICPISMKAHTTRVKVKAFVNEGNTQIVFLDTPGLVSSEEIKKYKFESEFLKSAEDALQEADVIGVVHDASFTNTLEMDPLCLRLLFLYQRKRSFLVLNKVDALKNKHNLLKLARALTCTPKSPIAASDQLTEQQVMQSLKKIRSWPHFAEVFMISALMGDGEYLLNEAHPGEWIVKKEKVQNQENLAIAFVRAACLDFLQDEIPYSLQFKINYFEDYGDKCAVEVRVIARNNRHRRMAMAKVRSIAAYAESHLASALEKECRLRLQMLSVDDLADSSKTTK</sequence>
<comment type="similarity">
    <text evidence="1">Belongs to the TRAFAC class TrmE-Era-EngA-EngB-Septin-like GTPase superfamily. Era GTPase family.</text>
</comment>
<dbReference type="InterPro" id="IPR006073">
    <property type="entry name" value="GTP-bd"/>
</dbReference>
<dbReference type="SUPFAM" id="SSF54814">
    <property type="entry name" value="Prokaryotic type KH domain (KH-domain type II)"/>
    <property type="match status" value="1"/>
</dbReference>